<dbReference type="RefSeq" id="WP_076698470.1">
    <property type="nucleotide sequence ID" value="NZ_CP015093.1"/>
</dbReference>
<dbReference type="EMBL" id="CP015093">
    <property type="protein sequence ID" value="APZ52397.1"/>
    <property type="molecule type" value="Genomic_DNA"/>
</dbReference>
<dbReference type="KEGG" id="paby:Ga0080574_TMP2063"/>
<dbReference type="OrthoDB" id="7866873at2"/>
<evidence type="ECO:0000313" key="1">
    <source>
        <dbReference type="EMBL" id="APZ52397.1"/>
    </source>
</evidence>
<keyword evidence="2" id="KW-1185">Reference proteome</keyword>
<protein>
    <submittedName>
        <fullName evidence="1">Uncharacterized protein</fullName>
    </submittedName>
</protein>
<proteinExistence type="predicted"/>
<reference evidence="1 2" key="1">
    <citation type="submission" date="2016-04" db="EMBL/GenBank/DDBJ databases">
        <title>Deep-sea bacteria in the southern Pacific.</title>
        <authorList>
            <person name="Tang K."/>
        </authorList>
    </citation>
    <scope>NUCLEOTIDE SEQUENCE [LARGE SCALE GENOMIC DNA]</scope>
    <source>
        <strain evidence="1 2">JLT2014</strain>
    </source>
</reference>
<sequence length="110" mass="11450">MQVQTRAAEAQPHPAALPDPLDCETAALLRQVLLPIFESASEWAILAAALARRGYGLTFRMGHMVILNAETGIALCTGGAIGAPLGTLSARLGRPAVKLNPDGCTAELDC</sequence>
<organism evidence="1 2">
    <name type="scientific">Salipiger abyssi</name>
    <dbReference type="NCBI Taxonomy" id="1250539"/>
    <lineage>
        <taxon>Bacteria</taxon>
        <taxon>Pseudomonadati</taxon>
        <taxon>Pseudomonadota</taxon>
        <taxon>Alphaproteobacteria</taxon>
        <taxon>Rhodobacterales</taxon>
        <taxon>Roseobacteraceae</taxon>
        <taxon>Salipiger</taxon>
    </lineage>
</organism>
<dbReference type="Proteomes" id="UP000187059">
    <property type="component" value="Chromosome"/>
</dbReference>
<dbReference type="AlphaFoldDB" id="A0A1P8USR6"/>
<evidence type="ECO:0000313" key="2">
    <source>
        <dbReference type="Proteomes" id="UP000187059"/>
    </source>
</evidence>
<name>A0A1P8USR6_9RHOB</name>
<accession>A0A1P8USR6</accession>
<gene>
    <name evidence="1" type="ORF">Ga0080574_TMP2063</name>
</gene>